<reference evidence="3 4" key="1">
    <citation type="submission" date="2017-03" db="EMBL/GenBank/DDBJ databases">
        <title>Genomes of endolithic fungi from Antarctica.</title>
        <authorList>
            <person name="Coleine C."/>
            <person name="Masonjones S."/>
            <person name="Stajich J.E."/>
        </authorList>
    </citation>
    <scope>NUCLEOTIDE SEQUENCE [LARGE SCALE GENOMIC DNA]</scope>
    <source>
        <strain evidence="3 4">CCFEE 5187</strain>
    </source>
</reference>
<feature type="compositionally biased region" description="Low complexity" evidence="2">
    <location>
        <begin position="82"/>
        <end position="94"/>
    </location>
</feature>
<evidence type="ECO:0000313" key="4">
    <source>
        <dbReference type="Proteomes" id="UP000308768"/>
    </source>
</evidence>
<dbReference type="GO" id="GO:0030473">
    <property type="term" value="P:nuclear migration along microtubule"/>
    <property type="evidence" value="ECO:0007669"/>
    <property type="project" value="TreeGrafter"/>
</dbReference>
<evidence type="ECO:0000313" key="3">
    <source>
        <dbReference type="EMBL" id="TKA77314.1"/>
    </source>
</evidence>
<dbReference type="PANTHER" id="PTHR37271">
    <property type="entry name" value="KARYOGAMY PROTEIN KAR9"/>
    <property type="match status" value="1"/>
</dbReference>
<accession>A0A4U0XJF1</accession>
<dbReference type="GO" id="GO:0043332">
    <property type="term" value="C:mating projection tip"/>
    <property type="evidence" value="ECO:0007669"/>
    <property type="project" value="TreeGrafter"/>
</dbReference>
<keyword evidence="1" id="KW-0175">Coiled coil</keyword>
<proteinExistence type="predicted"/>
<dbReference type="GO" id="GO:0051293">
    <property type="term" value="P:establishment of spindle localization"/>
    <property type="evidence" value="ECO:0007669"/>
    <property type="project" value="TreeGrafter"/>
</dbReference>
<feature type="compositionally biased region" description="Basic and acidic residues" evidence="2">
    <location>
        <begin position="107"/>
        <end position="148"/>
    </location>
</feature>
<feature type="coiled-coil region" evidence="1">
    <location>
        <begin position="472"/>
        <end position="499"/>
    </location>
</feature>
<feature type="region of interest" description="Disordered" evidence="2">
    <location>
        <begin position="1"/>
        <end position="178"/>
    </location>
</feature>
<dbReference type="Pfam" id="PF08580">
    <property type="entry name" value="KAR9"/>
    <property type="match status" value="1"/>
</dbReference>
<feature type="compositionally biased region" description="Polar residues" evidence="2">
    <location>
        <begin position="60"/>
        <end position="70"/>
    </location>
</feature>
<comment type="caution">
    <text evidence="3">The sequence shown here is derived from an EMBL/GenBank/DDBJ whole genome shotgun (WGS) entry which is preliminary data.</text>
</comment>
<dbReference type="InterPro" id="IPR013889">
    <property type="entry name" value="Karyogamy_KAR9"/>
</dbReference>
<dbReference type="Proteomes" id="UP000308768">
    <property type="component" value="Unassembled WGS sequence"/>
</dbReference>
<dbReference type="AlphaFoldDB" id="A0A4U0XJF1"/>
<dbReference type="PANTHER" id="PTHR37271:SF1">
    <property type="entry name" value="KARYOGAMY PROTEIN KAR9"/>
    <property type="match status" value="1"/>
</dbReference>
<organism evidence="3 4">
    <name type="scientific">Cryomyces minteri</name>
    <dbReference type="NCBI Taxonomy" id="331657"/>
    <lineage>
        <taxon>Eukaryota</taxon>
        <taxon>Fungi</taxon>
        <taxon>Dikarya</taxon>
        <taxon>Ascomycota</taxon>
        <taxon>Pezizomycotina</taxon>
        <taxon>Dothideomycetes</taxon>
        <taxon>Dothideomycetes incertae sedis</taxon>
        <taxon>Cryomyces</taxon>
    </lineage>
</organism>
<keyword evidence="4" id="KW-1185">Reference proteome</keyword>
<evidence type="ECO:0000256" key="1">
    <source>
        <dbReference type="SAM" id="Coils"/>
    </source>
</evidence>
<dbReference type="STRING" id="331657.A0A4U0XJF1"/>
<evidence type="ECO:0000256" key="2">
    <source>
        <dbReference type="SAM" id="MobiDB-lite"/>
    </source>
</evidence>
<feature type="compositionally biased region" description="Polar residues" evidence="2">
    <location>
        <begin position="662"/>
        <end position="671"/>
    </location>
</feature>
<dbReference type="OrthoDB" id="5559380at2759"/>
<gene>
    <name evidence="3" type="ORF">B0A49_03283</name>
</gene>
<feature type="compositionally biased region" description="Basic and acidic residues" evidence="2">
    <location>
        <begin position="1"/>
        <end position="12"/>
    </location>
</feature>
<dbReference type="GO" id="GO:0005816">
    <property type="term" value="C:spindle pole body"/>
    <property type="evidence" value="ECO:0007669"/>
    <property type="project" value="TreeGrafter"/>
</dbReference>
<dbReference type="EMBL" id="NAJN01000194">
    <property type="protein sequence ID" value="TKA77314.1"/>
    <property type="molecule type" value="Genomic_DNA"/>
</dbReference>
<sequence>MKRLDGHNKERAAPTTGFSQKEIGRMPASQLEELYNLHREESITVERGGRARSGAHLQLTPRSMGNTQLEPTMGHSPESEHSSIISTSEGITASDTDDSDGAGAPEEPQKYRLSDVERLGLKSPTESRTEAAQNLEHDAPTRCSRKDSPIAPLYSATNRTGPEESPGDESTDGDSYFSNYNTSRANSIYSLSRSSFTNQISQLTSIQLPQTSLLSSSISAIPTSTAAARALADAAAQIRRWIHKASEVLNRLDAEDDVEWAAAGGREGVGEVDQAIKRFENLVEIYVIAIEQMQMRKDIGGVQTEELQAVVTQMEGILKDWQKTKATLRGVKEQVEIAMEWGELWNTVIGEIGLEIGALDRLVFEMEERRHRSALADSAGESASLDIGELETIIEDTPPHGGRTTANNRFSLPPAVAQTSPIPAPATTSEKEDSNLLALFARMQPLRASLDFLPMRLSVFHCRGNSIFPTACIDLEKRRDVLEAKWKKLEADAEALRRELGEDRWVLVFRNAGRQALKMCESVARSYGKLRQAIDNGAQHTDLPATAKKIESYEAKKMHYGPAIERVLAIIDRGVLDRLTVNGEILRLQSDMKRRWSALQADMRDMDLILEELNTNNRNQQLRDSISTILSTDRSVASSTVETPGSSPASSVVLSGRKQSDQELSTPSPNETAAFEHAHCKLNPPQVAAH</sequence>
<dbReference type="GO" id="GO:0005938">
    <property type="term" value="C:cell cortex"/>
    <property type="evidence" value="ECO:0007669"/>
    <property type="project" value="TreeGrafter"/>
</dbReference>
<feature type="compositionally biased region" description="Polar residues" evidence="2">
    <location>
        <begin position="636"/>
        <end position="653"/>
    </location>
</feature>
<feature type="region of interest" description="Disordered" evidence="2">
    <location>
        <begin position="636"/>
        <end position="674"/>
    </location>
</feature>
<dbReference type="GO" id="GO:0031578">
    <property type="term" value="P:mitotic spindle orientation checkpoint signaling"/>
    <property type="evidence" value="ECO:0007669"/>
    <property type="project" value="TreeGrafter"/>
</dbReference>
<name>A0A4U0XJF1_9PEZI</name>
<feature type="compositionally biased region" description="Basic and acidic residues" evidence="2">
    <location>
        <begin position="35"/>
        <end position="49"/>
    </location>
</feature>
<evidence type="ECO:0008006" key="5">
    <source>
        <dbReference type="Google" id="ProtNLM"/>
    </source>
</evidence>
<protein>
    <recommendedName>
        <fullName evidence="5">Karyogamy protein</fullName>
    </recommendedName>
</protein>